<accession>A0A398CVA4</accession>
<gene>
    <name evidence="1" type="ORF">SMC7_02270</name>
</gene>
<protein>
    <submittedName>
        <fullName evidence="1">Uncharacterized protein</fullName>
    </submittedName>
</protein>
<dbReference type="EMBL" id="QXIS01000012">
    <property type="protein sequence ID" value="RIE06453.1"/>
    <property type="molecule type" value="Genomic_DNA"/>
</dbReference>
<keyword evidence="2" id="KW-1185">Reference proteome</keyword>
<dbReference type="Proteomes" id="UP000266328">
    <property type="component" value="Unassembled WGS sequence"/>
</dbReference>
<evidence type="ECO:0000313" key="1">
    <source>
        <dbReference type="EMBL" id="RIE06453.1"/>
    </source>
</evidence>
<name>A0A398CVA4_9BACT</name>
<reference evidence="1 2" key="1">
    <citation type="submission" date="2018-09" db="EMBL/GenBank/DDBJ databases">
        <title>Discovery and Ecogenomic Context for Candidatus Cryosericales, a Global Caldiserica Order Active in Thawing Permafrost.</title>
        <authorList>
            <person name="Martinez M.A."/>
            <person name="Woodcroft B.J."/>
            <person name="Ignacio Espinoza J.C."/>
            <person name="Zayed A."/>
            <person name="Singleton C.M."/>
            <person name="Boyd J."/>
            <person name="Li Y.-F."/>
            <person name="Purvine S."/>
            <person name="Maughan H."/>
            <person name="Hodgkins S.B."/>
            <person name="Anderson D."/>
            <person name="Sederholm M."/>
            <person name="Temperton B."/>
            <person name="Saleska S.R."/>
            <person name="Tyson G.W."/>
            <person name="Rich V.I."/>
        </authorList>
    </citation>
    <scope>NUCLEOTIDE SEQUENCE [LARGE SCALE GENOMIC DNA]</scope>
    <source>
        <strain evidence="1 2">SMC7</strain>
    </source>
</reference>
<organism evidence="1 2">
    <name type="scientific">Candidatus Cryosericum terrychapinii</name>
    <dbReference type="NCBI Taxonomy" id="2290919"/>
    <lineage>
        <taxon>Bacteria</taxon>
        <taxon>Pseudomonadati</taxon>
        <taxon>Caldisericota/Cryosericota group</taxon>
        <taxon>Candidatus Cryosericota</taxon>
        <taxon>Candidatus Cryosericia</taxon>
        <taxon>Candidatus Cryosericales</taxon>
        <taxon>Candidatus Cryosericaceae</taxon>
        <taxon>Candidatus Cryosericum</taxon>
    </lineage>
</organism>
<sequence length="140" mass="16149">MAGMELTREGNSVIRKFVGYDRHDTYAEIDLVKRPYKALHLLVNWFLPSQKLLHMERGGSHITKVYDQAQTPCARMLTREDVSEETKNKLRSIATELDLASLYHEILLCQEQLDEIAKRRQPPSIKKRGNYAYILDGSTA</sequence>
<proteinExistence type="predicted"/>
<comment type="caution">
    <text evidence="1">The sequence shown here is derived from an EMBL/GenBank/DDBJ whole genome shotgun (WGS) entry which is preliminary data.</text>
</comment>
<evidence type="ECO:0000313" key="2">
    <source>
        <dbReference type="Proteomes" id="UP000266328"/>
    </source>
</evidence>
<dbReference type="AlphaFoldDB" id="A0A398CVA4"/>